<evidence type="ECO:0000256" key="1">
    <source>
        <dbReference type="SAM" id="MobiDB-lite"/>
    </source>
</evidence>
<dbReference type="PANTHER" id="PTHR33116">
    <property type="entry name" value="REVERSE TRANSCRIPTASE ZINC-BINDING DOMAIN-CONTAINING PROTEIN-RELATED-RELATED"/>
    <property type="match status" value="1"/>
</dbReference>
<dbReference type="Pfam" id="PF03372">
    <property type="entry name" value="Exo_endo_phos"/>
    <property type="match status" value="1"/>
</dbReference>
<dbReference type="InterPro" id="IPR000477">
    <property type="entry name" value="RT_dom"/>
</dbReference>
<dbReference type="Pfam" id="PF14392">
    <property type="entry name" value="zf-CCHC_4"/>
    <property type="match status" value="1"/>
</dbReference>
<dbReference type="InterPro" id="IPR005135">
    <property type="entry name" value="Endo/exonuclease/phosphatase"/>
</dbReference>
<protein>
    <submittedName>
        <fullName evidence="3">Reverse transcriptase domain</fullName>
    </submittedName>
</protein>
<keyword evidence="4" id="KW-1185">Reference proteome</keyword>
<dbReference type="Pfam" id="PF13456">
    <property type="entry name" value="RVT_3"/>
    <property type="match status" value="1"/>
</dbReference>
<dbReference type="EMBL" id="JAEFBK010000010">
    <property type="protein sequence ID" value="KAG7558724.1"/>
    <property type="molecule type" value="Genomic_DNA"/>
</dbReference>
<evidence type="ECO:0000313" key="3">
    <source>
        <dbReference type="EMBL" id="KAG7558724.1"/>
    </source>
</evidence>
<keyword evidence="3" id="KW-0808">Transferase</keyword>
<feature type="domain" description="Reverse transcriptase" evidence="2">
    <location>
        <begin position="919"/>
        <end position="1181"/>
    </location>
</feature>
<organism evidence="3 4">
    <name type="scientific">Arabidopsis thaliana x Arabidopsis arenosa</name>
    <dbReference type="NCBI Taxonomy" id="1240361"/>
    <lineage>
        <taxon>Eukaryota</taxon>
        <taxon>Viridiplantae</taxon>
        <taxon>Streptophyta</taxon>
        <taxon>Embryophyta</taxon>
        <taxon>Tracheophyta</taxon>
        <taxon>Spermatophyta</taxon>
        <taxon>Magnoliopsida</taxon>
        <taxon>eudicotyledons</taxon>
        <taxon>Gunneridae</taxon>
        <taxon>Pentapetalae</taxon>
        <taxon>rosids</taxon>
        <taxon>malvids</taxon>
        <taxon>Brassicales</taxon>
        <taxon>Brassicaceae</taxon>
        <taxon>Camelineae</taxon>
        <taxon>Arabidopsis</taxon>
    </lineage>
</organism>
<keyword evidence="3" id="KW-0695">RNA-directed DNA polymerase</keyword>
<dbReference type="Pfam" id="PF13966">
    <property type="entry name" value="zf-RVT"/>
    <property type="match status" value="1"/>
</dbReference>
<comment type="caution">
    <text evidence="3">The sequence shown here is derived from an EMBL/GenBank/DDBJ whole genome shotgun (WGS) entry which is preliminary data.</text>
</comment>
<dbReference type="InterPro" id="IPR025558">
    <property type="entry name" value="DUF4283"/>
</dbReference>
<name>A0A8T1ZJS6_9BRAS</name>
<sequence>MEYALDKALQEMSLEDDKPIVLKNLPKYSSVVRNGCSIVGKLLCPENQKMTGVIHEMPRLWRVNNRARGIALPEDKFQFIFDSEADLLTVLEAGAWTFNDWSMTLERWVENPPEDYLRILPIWIRLRHIPINFNTKETIQEIADHIGQVTHVAFDPLKPQSRGFVRVRVLFDINKPLKNTRNVELPTGEVVAIGIEYERIRKRCYQCLRLTHDKERCPLNPSNRQSIATGRIKSSTIIPSRLIPKISKDDPLFGVLTDDDVGIDSISGKPKIAKAVLDEMRQYLSVADPQERKIRVTRVRKSVWDLEKDPQGQKTLLRLEAPPLFITDVDKGKGLVFDFERTTTSSSAKENSTHSTSQEKQWVAKSMQSSSTTYVSASESTDVSTVFKAGFSTGSAGNKPKTHKKRNRPNQWRRKAQALIKERTETSLSMKEKTGEEVVLMKRKASEENEVEAAVVSKIAKRVPTLREMRREHFPDFLFLMETKNSSTHVLKVQRWMGYDHSHIVNPIGLSGGLALFWKNSYEVEVINSDHRIIDVKVKLGSLSFFISCVYGDPSTHLRQLVWDKLIDIGTTRDEPWIVLGDLNEIIDNTEKLGGPARAEITFFPFRNMISDCRLREVPSIGNRFSWAGDRNNQWVQCRLDRVLGNEAWFQIFPRAQAEYLERIGSDHRPLFLRFVNENMSRTGRFMFDKRWISKPEFANVIKEGWTKDDDAGYKALLHRIADCRKSISRWKRISNQNSKERISQLRHRLEEEGIKLQPNRSLLKSLKWELAEAYRAEEQYWKQKSRERWLKEGDRNTKFFHGSVQRRRVQNRILSLFDNNDIEQFAEGSKGEIAVEYFRKMFTSSKPDHVTEALDGMRPRVTPRMNVELTKPVTAEEIKLAAFSIKGESTPGADGMSGFFYQAYWDIVGPQVITEVQQFFQSASLPHEWNFTQICLIPKKPNPSRMTDLRPISLCSVIYKIVSKILCSRLKIFLPEIVSDTQGAFVSGRLISDNILLAHEMIHALRTNPRCDEDFMAIKTDMSKAYDRVEWNFLEELLIRLGFDIRWVQWIMCCVRTVSYSILMNGTSYGYIKPERGIRQGDPLSPFLFILCAEALVHIMNKAEQEGRLTGLRLTESCPSIQHLLFADDSLFVCRATFKECTEFLHCLRLYGRASGQEINFQKSAITYGKKIDLYMKRLLGLFTGIEQEGGTGKYLGLPECFSGSKREILGFITDRLKQRLSGWYEKTLSLGGKEVLLKSVALALPVYAMSCFRLTKHQCQKITSAMSNFWWNECEDKQKMHWVSWEKICKSKAQGGLGFRDIGRFNQALLAKQAWRLLDVPTSLLARVYKARYYSQKNFLEATTGYRPSYAWRSIIFGKELLERGLMKVIGNGQSTNIWIDKWLFDGCPRRPMNKESLMDISLKVSSLITLQGDWNLPLLHEFFPPADVIQISSFPPDPCLEDRFVWAYTKDGQYSVKSGNWLLNRDAGRMEVISETTCSLNKLKERIWRVRTAPKIQLFLWRALSGALAVADCMRSHGLMINPMCSICHNHEESIAHVLFGCTLAASVWQLTNLPLPEQGFTISITENIAFTLRLMENASLAANMRAAIPWLLWGIWKARNSTLFAGQANDPNILIASALEEAEEWSQQHLAMDHENDLWNRRQPRLVHQWIKPAWGGLKCNVYASWIKDSVHCGGAWLLRNHMGDVVLHARDVFLPMVNRIAAELHCILWCLQSLHSLRFHSCEIWTDCNAAVGALERPKEWPKYRSILNKISQAIQVMRDVKFKISSPKANTLAKAIACSVTRDGRFNSYLASGGPAWLHTRIEEERRQRI</sequence>
<gene>
    <name evidence="3" type="ORF">ISN45_Aa05g003570</name>
</gene>
<reference evidence="3 4" key="1">
    <citation type="submission" date="2020-12" db="EMBL/GenBank/DDBJ databases">
        <title>Concerted genomic and epigenomic changes stabilize Arabidopsis allopolyploids.</title>
        <authorList>
            <person name="Chen Z."/>
        </authorList>
    </citation>
    <scope>NUCLEOTIDE SEQUENCE [LARGE SCALE GENOMIC DNA]</scope>
    <source>
        <strain evidence="3">Allo738</strain>
        <tissue evidence="3">Leaf</tissue>
    </source>
</reference>
<evidence type="ECO:0000313" key="4">
    <source>
        <dbReference type="Proteomes" id="UP000694240"/>
    </source>
</evidence>
<dbReference type="Proteomes" id="UP000694240">
    <property type="component" value="Chromosome 10"/>
</dbReference>
<dbReference type="GO" id="GO:0004523">
    <property type="term" value="F:RNA-DNA hybrid ribonuclease activity"/>
    <property type="evidence" value="ECO:0007669"/>
    <property type="project" value="InterPro"/>
</dbReference>
<dbReference type="Pfam" id="PF14111">
    <property type="entry name" value="DUF4283"/>
    <property type="match status" value="1"/>
</dbReference>
<feature type="region of interest" description="Disordered" evidence="1">
    <location>
        <begin position="391"/>
        <end position="414"/>
    </location>
</feature>
<dbReference type="GO" id="GO:0003964">
    <property type="term" value="F:RNA-directed DNA polymerase activity"/>
    <property type="evidence" value="ECO:0007669"/>
    <property type="project" value="UniProtKB-KW"/>
</dbReference>
<keyword evidence="3" id="KW-0548">Nucleotidyltransferase</keyword>
<proteinExistence type="predicted"/>
<feature type="compositionally biased region" description="Basic residues" evidence="1">
    <location>
        <begin position="400"/>
        <end position="414"/>
    </location>
</feature>
<dbReference type="PROSITE" id="PS50878">
    <property type="entry name" value="RT_POL"/>
    <property type="match status" value="1"/>
</dbReference>
<dbReference type="InterPro" id="IPR002156">
    <property type="entry name" value="RNaseH_domain"/>
</dbReference>
<dbReference type="GO" id="GO:0003676">
    <property type="term" value="F:nucleic acid binding"/>
    <property type="evidence" value="ECO:0007669"/>
    <property type="project" value="InterPro"/>
</dbReference>
<dbReference type="InterPro" id="IPR026960">
    <property type="entry name" value="RVT-Znf"/>
</dbReference>
<dbReference type="InterPro" id="IPR025836">
    <property type="entry name" value="Zn_knuckle_CX2CX4HX4C"/>
</dbReference>
<dbReference type="PANTHER" id="PTHR33116:SF86">
    <property type="entry name" value="REVERSE TRANSCRIPTASE DOMAIN-CONTAINING PROTEIN"/>
    <property type="match status" value="1"/>
</dbReference>
<accession>A0A8T1ZJS6</accession>
<dbReference type="Pfam" id="PF00078">
    <property type="entry name" value="RVT_1"/>
    <property type="match status" value="1"/>
</dbReference>
<evidence type="ECO:0000259" key="2">
    <source>
        <dbReference type="PROSITE" id="PS50878"/>
    </source>
</evidence>
<dbReference type="CDD" id="cd01650">
    <property type="entry name" value="RT_nLTR_like"/>
    <property type="match status" value="1"/>
</dbReference>